<evidence type="ECO:0000313" key="2">
    <source>
        <dbReference type="EMBL" id="CAH1787786.1"/>
    </source>
</evidence>
<feature type="region of interest" description="Disordered" evidence="1">
    <location>
        <begin position="188"/>
        <end position="216"/>
    </location>
</feature>
<evidence type="ECO:0000256" key="1">
    <source>
        <dbReference type="SAM" id="MobiDB-lite"/>
    </source>
</evidence>
<name>A0A8S4P9D0_OWEFU</name>
<accession>A0A8S4P9D0</accession>
<comment type="caution">
    <text evidence="2">The sequence shown here is derived from an EMBL/GenBank/DDBJ whole genome shotgun (WGS) entry which is preliminary data.</text>
</comment>
<dbReference type="Proteomes" id="UP000749559">
    <property type="component" value="Unassembled WGS sequence"/>
</dbReference>
<dbReference type="EMBL" id="CAIIXF020000006">
    <property type="protein sequence ID" value="CAH1787786.1"/>
    <property type="molecule type" value="Genomic_DNA"/>
</dbReference>
<feature type="compositionally biased region" description="Polar residues" evidence="1">
    <location>
        <begin position="195"/>
        <end position="216"/>
    </location>
</feature>
<organism evidence="2 3">
    <name type="scientific">Owenia fusiformis</name>
    <name type="common">Polychaete worm</name>
    <dbReference type="NCBI Taxonomy" id="6347"/>
    <lineage>
        <taxon>Eukaryota</taxon>
        <taxon>Metazoa</taxon>
        <taxon>Spiralia</taxon>
        <taxon>Lophotrochozoa</taxon>
        <taxon>Annelida</taxon>
        <taxon>Polychaeta</taxon>
        <taxon>Sedentaria</taxon>
        <taxon>Canalipalpata</taxon>
        <taxon>Sabellida</taxon>
        <taxon>Oweniida</taxon>
        <taxon>Oweniidae</taxon>
        <taxon>Owenia</taxon>
    </lineage>
</organism>
<keyword evidence="3" id="KW-1185">Reference proteome</keyword>
<proteinExistence type="predicted"/>
<sequence length="529" mass="60776">MAASQLSLKPYLTKSSKRPIHNIELTGPFPRTKDYDTLKDYKIPTSTTDGAERLTEFVKYIASKVNVKNRYTPEQLKEHTEYVEKFVKDFCIDFGNHTWGAYEYFSNKGKPNPTLESNSIIRRGSSYEGTKILSPSEYDYIPIFAWSGDAAVNVEEVGKMCNKAGQGYGFINIKHGDLHQLLPSDILTEEEPGMSGSNRSSQISSPHGTIPQSQPGSSKLDTYFLIILHIAIESYLSHSDKYEFIGEKDHREDPESPYPLGTISLHKYRHGTSVWLRIGGPICTTDIDLSFGVENMTDTQRRCVMVGGPPVSCYTCNNIDTHWTESLIHAGLQDDTNTHTLSTNHHYLFLTLKYIKHLIETNLKIKTYSSSYSYKMLLLQHQTGCQNENVGQCLEDIVNQFYTHEKQCIDEIETNTYNNYDHLEEVPDINYPKRMIELNIDDDECAALLWIMQHVKHTTDTSWWDMLLQEDLKPDDIKEGDMLYSLLDIVQQEWKFSCNMNLEKGSVHDIQWLHENNTKTVYKWIKGPM</sequence>
<evidence type="ECO:0000313" key="3">
    <source>
        <dbReference type="Proteomes" id="UP000749559"/>
    </source>
</evidence>
<reference evidence="2" key="1">
    <citation type="submission" date="2022-03" db="EMBL/GenBank/DDBJ databases">
        <authorList>
            <person name="Martin C."/>
        </authorList>
    </citation>
    <scope>NUCLEOTIDE SEQUENCE</scope>
</reference>
<dbReference type="OrthoDB" id="6160741at2759"/>
<dbReference type="AlphaFoldDB" id="A0A8S4P9D0"/>
<protein>
    <submittedName>
        <fullName evidence="2">Uncharacterized protein</fullName>
    </submittedName>
</protein>
<gene>
    <name evidence="2" type="ORF">OFUS_LOCUS13424</name>
</gene>